<dbReference type="RefSeq" id="WP_274690387.1">
    <property type="nucleotide sequence ID" value="NZ_JAPMOU010000028.1"/>
</dbReference>
<evidence type="ECO:0000259" key="1">
    <source>
        <dbReference type="Pfam" id="PF17171"/>
    </source>
</evidence>
<dbReference type="InterPro" id="IPR040079">
    <property type="entry name" value="Glutathione_S-Trfase"/>
</dbReference>
<dbReference type="InterPro" id="IPR026928">
    <property type="entry name" value="FAX/IsoI-like"/>
</dbReference>
<dbReference type="InterPro" id="IPR036249">
    <property type="entry name" value="Thioredoxin-like_sf"/>
</dbReference>
<dbReference type="PANTHER" id="PTHR12289">
    <property type="entry name" value="METAXIN RELATED"/>
    <property type="match status" value="1"/>
</dbReference>
<sequence length="234" mass="26849">MVKLYGFGSGFGIVDPSPFVLKVNTYLRMSGIKFEEASGIANLKKAPKGKLPFIEDDGKAIGDSYFIIEYLEKKYQSTLDQWLSDEQKAIAHLVSKSLDENFYWCIVYSRWMCEDTWPILKKEFFSSMPFPLKQVLPLVLRNGVKKSLDKQGLGRHSNEEIKQIFSHSLKSLSVMLGEKAYLLGDKPCSLDASTYAFLAECILVDVDNDFNKIARRFENLVSYCKRIQDEFYKN</sequence>
<dbReference type="Gene3D" id="1.20.1050.10">
    <property type="match status" value="1"/>
</dbReference>
<dbReference type="Proteomes" id="UP001528823">
    <property type="component" value="Unassembled WGS sequence"/>
</dbReference>
<protein>
    <submittedName>
        <fullName evidence="3">Glutathione S-transferase family protein</fullName>
    </submittedName>
</protein>
<dbReference type="SUPFAM" id="SSF47616">
    <property type="entry name" value="GST C-terminal domain-like"/>
    <property type="match status" value="1"/>
</dbReference>
<dbReference type="PANTHER" id="PTHR12289:SF41">
    <property type="entry name" value="FAILED AXON CONNECTIONS-RELATED"/>
    <property type="match status" value="1"/>
</dbReference>
<evidence type="ECO:0000259" key="2">
    <source>
        <dbReference type="Pfam" id="PF17172"/>
    </source>
</evidence>
<comment type="caution">
    <text evidence="3">The sequence shown here is derived from an EMBL/GenBank/DDBJ whole genome shotgun (WGS) entry which is preliminary data.</text>
</comment>
<dbReference type="InterPro" id="IPR050931">
    <property type="entry name" value="Mito_Protein_Transport_Metaxin"/>
</dbReference>
<accession>A0ABT5UDI0</accession>
<dbReference type="Pfam" id="PF17171">
    <property type="entry name" value="GST_C_6"/>
    <property type="match status" value="1"/>
</dbReference>
<dbReference type="Pfam" id="PF17172">
    <property type="entry name" value="GST_N_4"/>
    <property type="match status" value="1"/>
</dbReference>
<reference evidence="3 4" key="1">
    <citation type="submission" date="2022-11" db="EMBL/GenBank/DDBJ databases">
        <title>Spartinivicinus poritis sp. nov., isolated from scleractinian coral Porites lutea.</title>
        <authorList>
            <person name="Zhang G."/>
            <person name="Cai L."/>
            <person name="Wei Q."/>
        </authorList>
    </citation>
    <scope>NUCLEOTIDE SEQUENCE [LARGE SCALE GENOMIC DNA]</scope>
    <source>
        <strain evidence="3 4">A2-2</strain>
    </source>
</reference>
<dbReference type="EMBL" id="JAPMOU010000028">
    <property type="protein sequence ID" value="MDE1464056.1"/>
    <property type="molecule type" value="Genomic_DNA"/>
</dbReference>
<evidence type="ECO:0000313" key="3">
    <source>
        <dbReference type="EMBL" id="MDE1464056.1"/>
    </source>
</evidence>
<keyword evidence="4" id="KW-1185">Reference proteome</keyword>
<gene>
    <name evidence="3" type="ORF">ORQ98_19045</name>
</gene>
<feature type="domain" description="Thioredoxin-like fold" evidence="2">
    <location>
        <begin position="18"/>
        <end position="115"/>
    </location>
</feature>
<organism evidence="3 4">
    <name type="scientific">Spartinivicinus poritis</name>
    <dbReference type="NCBI Taxonomy" id="2994640"/>
    <lineage>
        <taxon>Bacteria</taxon>
        <taxon>Pseudomonadati</taxon>
        <taxon>Pseudomonadota</taxon>
        <taxon>Gammaproteobacteria</taxon>
        <taxon>Oceanospirillales</taxon>
        <taxon>Zooshikellaceae</taxon>
        <taxon>Spartinivicinus</taxon>
    </lineage>
</organism>
<name>A0ABT5UDI0_9GAMM</name>
<evidence type="ECO:0000313" key="4">
    <source>
        <dbReference type="Proteomes" id="UP001528823"/>
    </source>
</evidence>
<dbReference type="CDD" id="cd03193">
    <property type="entry name" value="GST_C_Metaxin"/>
    <property type="match status" value="1"/>
</dbReference>
<dbReference type="InterPro" id="IPR033468">
    <property type="entry name" value="Metaxin_GST"/>
</dbReference>
<proteinExistence type="predicted"/>
<dbReference type="CDD" id="cd03080">
    <property type="entry name" value="GST_N_Metaxin_like"/>
    <property type="match status" value="1"/>
</dbReference>
<dbReference type="Gene3D" id="3.40.30.10">
    <property type="entry name" value="Glutaredoxin"/>
    <property type="match status" value="1"/>
</dbReference>
<dbReference type="SFLD" id="SFLDG01200">
    <property type="entry name" value="SUF1.1"/>
    <property type="match status" value="1"/>
</dbReference>
<feature type="domain" description="Metaxin glutathione S-transferase" evidence="1">
    <location>
        <begin position="167"/>
        <end position="227"/>
    </location>
</feature>
<dbReference type="InterPro" id="IPR036282">
    <property type="entry name" value="Glutathione-S-Trfase_C_sf"/>
</dbReference>
<dbReference type="InterPro" id="IPR012336">
    <property type="entry name" value="Thioredoxin-like_fold"/>
</dbReference>
<dbReference type="SUPFAM" id="SSF52833">
    <property type="entry name" value="Thioredoxin-like"/>
    <property type="match status" value="1"/>
</dbReference>
<dbReference type="SFLD" id="SFLDG01180">
    <property type="entry name" value="SUF1"/>
    <property type="match status" value="1"/>
</dbReference>
<dbReference type="SFLD" id="SFLDS00019">
    <property type="entry name" value="Glutathione_Transferase_(cytos"/>
    <property type="match status" value="1"/>
</dbReference>